<dbReference type="EMBL" id="WBMR01000016">
    <property type="protein sequence ID" value="KAB2386060.1"/>
    <property type="molecule type" value="Genomic_DNA"/>
</dbReference>
<evidence type="ECO:0000313" key="2">
    <source>
        <dbReference type="EMBL" id="KAB2386060.1"/>
    </source>
</evidence>
<feature type="compositionally biased region" description="Basic and acidic residues" evidence="1">
    <location>
        <begin position="177"/>
        <end position="194"/>
    </location>
</feature>
<keyword evidence="3" id="KW-1185">Reference proteome</keyword>
<dbReference type="GO" id="GO:0015035">
    <property type="term" value="F:protein-disulfide reductase activity"/>
    <property type="evidence" value="ECO:0007669"/>
    <property type="project" value="InterPro"/>
</dbReference>
<dbReference type="Pfam" id="PF04134">
    <property type="entry name" value="DCC1-like"/>
    <property type="match status" value="1"/>
</dbReference>
<accession>A0A6L3W3A6</accession>
<organism evidence="2 3">
    <name type="scientific">Actinomadura montaniterrae</name>
    <dbReference type="NCBI Taxonomy" id="1803903"/>
    <lineage>
        <taxon>Bacteria</taxon>
        <taxon>Bacillati</taxon>
        <taxon>Actinomycetota</taxon>
        <taxon>Actinomycetes</taxon>
        <taxon>Streptosporangiales</taxon>
        <taxon>Thermomonosporaceae</taxon>
        <taxon>Actinomadura</taxon>
    </lineage>
</organism>
<feature type="region of interest" description="Disordered" evidence="1">
    <location>
        <begin position="125"/>
        <end position="221"/>
    </location>
</feature>
<protein>
    <submittedName>
        <fullName evidence="2">DUF393 domain-containing protein</fullName>
    </submittedName>
</protein>
<gene>
    <name evidence="2" type="ORF">F9B16_08680</name>
</gene>
<reference evidence="2 3" key="1">
    <citation type="submission" date="2019-09" db="EMBL/GenBank/DDBJ databases">
        <title>Actinomadura physcomitrii sp. nov., a novel actinomycete isolated from moss [Physcomitrium sphaericum (Ludw) Fuernr].</title>
        <authorList>
            <person name="Liu C."/>
            <person name="Zhuang X."/>
        </authorList>
    </citation>
    <scope>NUCLEOTIDE SEQUENCE [LARGE SCALE GENOMIC DNA]</scope>
    <source>
        <strain evidence="2 3">CYP1-1B</strain>
    </source>
</reference>
<evidence type="ECO:0000256" key="1">
    <source>
        <dbReference type="SAM" id="MobiDB-lite"/>
    </source>
</evidence>
<sequence length="221" mass="24524">MDAMTRRERPVLVYDGDCGFCTTSVRFLERRVPVDAEVVAFQFADLAALGTTQERAEHEVLWVDRAGRVSGGAEAIGRLLTAAGGVWRVPGVVMRTPPVSWLAHAVYRLVANNRQRMPGGTAACMLPAAQRPAPRADRRVRQRPARPSGGLGRGRVRPAAEGPAEPRGEPHGQLLQRQERRQPDRVRQEVDAHQRVGHGVEPGEEQHEQVQRPAPQEQQRR</sequence>
<evidence type="ECO:0000313" key="3">
    <source>
        <dbReference type="Proteomes" id="UP000483004"/>
    </source>
</evidence>
<comment type="caution">
    <text evidence="2">The sequence shown here is derived from an EMBL/GenBank/DDBJ whole genome shotgun (WGS) entry which is preliminary data.</text>
</comment>
<dbReference type="OrthoDB" id="9813713at2"/>
<dbReference type="InterPro" id="IPR007263">
    <property type="entry name" value="DCC1-like"/>
</dbReference>
<name>A0A6L3W3A6_9ACTN</name>
<dbReference type="Proteomes" id="UP000483004">
    <property type="component" value="Unassembled WGS sequence"/>
</dbReference>
<proteinExistence type="predicted"/>
<dbReference type="AlphaFoldDB" id="A0A6L3W3A6"/>